<dbReference type="CDD" id="cd06578">
    <property type="entry name" value="HemD"/>
    <property type="match status" value="1"/>
</dbReference>
<accession>C4ZNN4</accession>
<evidence type="ECO:0000256" key="8">
    <source>
        <dbReference type="ARBA" id="ARBA00048617"/>
    </source>
</evidence>
<gene>
    <name evidence="11" type="ordered locus">Tmz1t_1438</name>
</gene>
<evidence type="ECO:0000313" key="11">
    <source>
        <dbReference type="EMBL" id="ACK54197.1"/>
    </source>
</evidence>
<dbReference type="GO" id="GO:0006780">
    <property type="term" value="P:uroporphyrinogen III biosynthetic process"/>
    <property type="evidence" value="ECO:0007669"/>
    <property type="project" value="UniProtKB-UniRule"/>
</dbReference>
<comment type="function">
    <text evidence="6 9">Catalyzes cyclization of the linear tetrapyrrole, hydroxymethylbilane, to the macrocyclic uroporphyrinogen III.</text>
</comment>
<evidence type="ECO:0000256" key="1">
    <source>
        <dbReference type="ARBA" id="ARBA00004772"/>
    </source>
</evidence>
<dbReference type="InterPro" id="IPR003754">
    <property type="entry name" value="4pyrrol_synth_uPrphyn_synth"/>
</dbReference>
<reference evidence="12" key="1">
    <citation type="submission" date="2009-05" db="EMBL/GenBank/DDBJ databases">
        <title>Complete sequence of chromosome of Thauera sp. MZ1T.</title>
        <authorList>
            <consortium name="US DOE Joint Genome Institute"/>
            <person name="Lucas S."/>
            <person name="Copeland A."/>
            <person name="Lapidus A."/>
            <person name="Glavina del Rio T."/>
            <person name="Dalin E."/>
            <person name="Tice H."/>
            <person name="Bruce D."/>
            <person name="Goodwin L."/>
            <person name="Pitluck S."/>
            <person name="Sims D."/>
            <person name="Brettin T."/>
            <person name="Detter J.C."/>
            <person name="Han C."/>
            <person name="Larimer F."/>
            <person name="Land M."/>
            <person name="Hauser L."/>
            <person name="Kyrpides N."/>
            <person name="Mikhailova N."/>
            <person name="Sayler G.S."/>
        </authorList>
    </citation>
    <scope>NUCLEOTIDE SEQUENCE [LARGE SCALE GENOMIC DNA]</scope>
    <source>
        <strain evidence="12">MZ1T</strain>
    </source>
</reference>
<dbReference type="EMBL" id="CP001281">
    <property type="protein sequence ID" value="ACK54197.1"/>
    <property type="molecule type" value="Genomic_DNA"/>
</dbReference>
<evidence type="ECO:0000256" key="2">
    <source>
        <dbReference type="ARBA" id="ARBA00008133"/>
    </source>
</evidence>
<organism evidence="11 12">
    <name type="scientific">Thauera aminoaromatica</name>
    <dbReference type="NCBI Taxonomy" id="164330"/>
    <lineage>
        <taxon>Bacteria</taxon>
        <taxon>Pseudomonadati</taxon>
        <taxon>Pseudomonadota</taxon>
        <taxon>Betaproteobacteria</taxon>
        <taxon>Rhodocyclales</taxon>
        <taxon>Zoogloeaceae</taxon>
        <taxon>Thauera</taxon>
    </lineage>
</organism>
<proteinExistence type="inferred from homology"/>
<dbReference type="Proteomes" id="UP000002186">
    <property type="component" value="Chromosome"/>
</dbReference>
<dbReference type="Gene3D" id="3.40.50.10090">
    <property type="match status" value="2"/>
</dbReference>
<dbReference type="InterPro" id="IPR039793">
    <property type="entry name" value="UROS/Hem4"/>
</dbReference>
<dbReference type="HOGENOM" id="CLU_011276_9_4_4"/>
<dbReference type="SUPFAM" id="SSF69618">
    <property type="entry name" value="HemD-like"/>
    <property type="match status" value="1"/>
</dbReference>
<dbReference type="KEGG" id="tmz:Tmz1t_1438"/>
<comment type="similarity">
    <text evidence="2 9">Belongs to the uroporphyrinogen-III synthase family.</text>
</comment>
<comment type="catalytic activity">
    <reaction evidence="8 9">
        <text>hydroxymethylbilane = uroporphyrinogen III + H2O</text>
        <dbReference type="Rhea" id="RHEA:18965"/>
        <dbReference type="ChEBI" id="CHEBI:15377"/>
        <dbReference type="ChEBI" id="CHEBI:57308"/>
        <dbReference type="ChEBI" id="CHEBI:57845"/>
        <dbReference type="EC" id="4.2.1.75"/>
    </reaction>
</comment>
<dbReference type="GO" id="GO:0004852">
    <property type="term" value="F:uroporphyrinogen-III synthase activity"/>
    <property type="evidence" value="ECO:0007669"/>
    <property type="project" value="UniProtKB-UniRule"/>
</dbReference>
<evidence type="ECO:0000256" key="9">
    <source>
        <dbReference type="RuleBase" id="RU366031"/>
    </source>
</evidence>
<reference evidence="11 12" key="2">
    <citation type="journal article" date="2012" name="Stand. Genomic Sci.">
        <title>Complete genome sequence of Thauera aminoaromatica strain MZ1T.</title>
        <authorList>
            <person name="Jiang K."/>
            <person name="Sanseverino J."/>
            <person name="Chauhan A."/>
            <person name="Lucas S."/>
            <person name="Copeland A."/>
            <person name="Lapidus A."/>
            <person name="Del Rio T.G."/>
            <person name="Dalin E."/>
            <person name="Tice H."/>
            <person name="Bruce D."/>
            <person name="Goodwin L."/>
            <person name="Pitluck S."/>
            <person name="Sims D."/>
            <person name="Brettin T."/>
            <person name="Detter J.C."/>
            <person name="Han C."/>
            <person name="Chang Y.J."/>
            <person name="Larimer F."/>
            <person name="Land M."/>
            <person name="Hauser L."/>
            <person name="Kyrpides N.C."/>
            <person name="Mikhailova N."/>
            <person name="Moser S."/>
            <person name="Jegier P."/>
            <person name="Close D."/>
            <person name="Debruyn J.M."/>
            <person name="Wang Y."/>
            <person name="Layton A.C."/>
            <person name="Allen M.S."/>
            <person name="Sayler G.S."/>
        </authorList>
    </citation>
    <scope>NUCLEOTIDE SEQUENCE [LARGE SCALE GENOMIC DNA]</scope>
    <source>
        <strain evidence="11 12">MZ1T</strain>
    </source>
</reference>
<dbReference type="AlphaFoldDB" id="C4ZNN4"/>
<comment type="pathway">
    <text evidence="1 9">Porphyrin-containing compound metabolism; protoporphyrin-IX biosynthesis; coproporphyrinogen-III from 5-aminolevulinate: step 3/4.</text>
</comment>
<evidence type="ECO:0000259" key="10">
    <source>
        <dbReference type="Pfam" id="PF02602"/>
    </source>
</evidence>
<keyword evidence="12" id="KW-1185">Reference proteome</keyword>
<evidence type="ECO:0000256" key="5">
    <source>
        <dbReference type="ARBA" id="ARBA00023244"/>
    </source>
</evidence>
<dbReference type="UniPathway" id="UPA00251">
    <property type="reaction ID" value="UER00320"/>
</dbReference>
<keyword evidence="5 9" id="KW-0627">Porphyrin biosynthesis</keyword>
<keyword evidence="4 9" id="KW-0456">Lyase</keyword>
<evidence type="ECO:0000256" key="7">
    <source>
        <dbReference type="ARBA" id="ARBA00040167"/>
    </source>
</evidence>
<sequence>MTTPAAASDLRSVRPLAGRTLVVMRPREQAESLCARLEAAGGRALRFPVIAVGPALDPAPLQAIVGRLDEFDLAFFVSPNAVDHAMRAILPQRTWPARLRVATVGKGSQRVMQDWGFANVIAPQDGFDSEAVIALPEFAADAVRGRKVLIFRGDGGRELLADTLRERGASVEYVTCYRRHCPEADPALLLGPAARGELDGLLLTSSEGVRNLEWMLGTEGLAALHAVTVFATHPRIVAQARAAGFERVVETPAGDDGLMQALESHFA</sequence>
<evidence type="ECO:0000313" key="12">
    <source>
        <dbReference type="Proteomes" id="UP000002186"/>
    </source>
</evidence>
<dbReference type="GO" id="GO:0006782">
    <property type="term" value="P:protoporphyrinogen IX biosynthetic process"/>
    <property type="evidence" value="ECO:0007669"/>
    <property type="project" value="UniProtKB-UniRule"/>
</dbReference>
<name>C4ZNN4_THASP</name>
<dbReference type="PANTHER" id="PTHR38042">
    <property type="entry name" value="UROPORPHYRINOGEN-III SYNTHASE, CHLOROPLASTIC"/>
    <property type="match status" value="1"/>
</dbReference>
<dbReference type="PANTHER" id="PTHR38042:SF1">
    <property type="entry name" value="UROPORPHYRINOGEN-III SYNTHASE, CHLOROPLASTIC"/>
    <property type="match status" value="1"/>
</dbReference>
<dbReference type="eggNOG" id="COG1587">
    <property type="taxonomic scope" value="Bacteria"/>
</dbReference>
<evidence type="ECO:0000256" key="3">
    <source>
        <dbReference type="ARBA" id="ARBA00013109"/>
    </source>
</evidence>
<feature type="domain" description="Tetrapyrrole biosynthesis uroporphyrinogen III synthase" evidence="10">
    <location>
        <begin position="33"/>
        <end position="252"/>
    </location>
</feature>
<dbReference type="STRING" id="85643.Tmz1t_1438"/>
<dbReference type="InterPro" id="IPR036108">
    <property type="entry name" value="4pyrrol_syn_uPrphyn_synt_sf"/>
</dbReference>
<evidence type="ECO:0000256" key="4">
    <source>
        <dbReference type="ARBA" id="ARBA00023239"/>
    </source>
</evidence>
<dbReference type="Pfam" id="PF02602">
    <property type="entry name" value="HEM4"/>
    <property type="match status" value="1"/>
</dbReference>
<dbReference type="EC" id="4.2.1.75" evidence="3 9"/>
<protein>
    <recommendedName>
        <fullName evidence="7 9">Uroporphyrinogen-III synthase</fullName>
        <ecNumber evidence="3 9">4.2.1.75</ecNumber>
    </recommendedName>
</protein>
<evidence type="ECO:0000256" key="6">
    <source>
        <dbReference type="ARBA" id="ARBA00037589"/>
    </source>
</evidence>